<feature type="transmembrane region" description="Helical" evidence="1">
    <location>
        <begin position="209"/>
        <end position="237"/>
    </location>
</feature>
<dbReference type="AlphaFoldDB" id="A0A9P6GZ59"/>
<dbReference type="OrthoDB" id="10565620at2759"/>
<keyword evidence="1" id="KW-0812">Transmembrane</keyword>
<evidence type="ECO:0000313" key="3">
    <source>
        <dbReference type="Proteomes" id="UP000740883"/>
    </source>
</evidence>
<feature type="transmembrane region" description="Helical" evidence="1">
    <location>
        <begin position="134"/>
        <end position="162"/>
    </location>
</feature>
<feature type="transmembrane region" description="Helical" evidence="1">
    <location>
        <begin position="360"/>
        <end position="380"/>
    </location>
</feature>
<protein>
    <submittedName>
        <fullName evidence="2">Uncharacterized protein</fullName>
    </submittedName>
</protein>
<feature type="transmembrane region" description="Helical" evidence="1">
    <location>
        <begin position="20"/>
        <end position="38"/>
    </location>
</feature>
<evidence type="ECO:0000313" key="2">
    <source>
        <dbReference type="EMBL" id="KAF9763783.1"/>
    </source>
</evidence>
<keyword evidence="3" id="KW-1185">Reference proteome</keyword>
<comment type="caution">
    <text evidence="2">The sequence shown here is derived from an EMBL/GenBank/DDBJ whole genome shotgun (WGS) entry which is preliminary data.</text>
</comment>
<accession>A0A9P6GZ59</accession>
<feature type="transmembrane region" description="Helical" evidence="1">
    <location>
        <begin position="392"/>
        <end position="410"/>
    </location>
</feature>
<reference evidence="2 3" key="1">
    <citation type="journal article" date="2020" name="Genome Biol. Evol.">
        <title>Comparative genomics of strictly vertically transmitted, feminizing microsporidia endosymbionts of amphipod crustaceans.</title>
        <authorList>
            <person name="Cormier A."/>
            <person name="Chebbi M.A."/>
            <person name="Giraud I."/>
            <person name="Wattier R."/>
            <person name="Teixeira M."/>
            <person name="Gilbert C."/>
            <person name="Rigaud T."/>
            <person name="Cordaux R."/>
        </authorList>
    </citation>
    <scope>NUCLEOTIDE SEQUENCE [LARGE SCALE GENOMIC DNA]</scope>
    <source>
        <strain evidence="2 3">Ou3-Ou53</strain>
    </source>
</reference>
<organism evidence="2 3">
    <name type="scientific">Nosema granulosis</name>
    <dbReference type="NCBI Taxonomy" id="83296"/>
    <lineage>
        <taxon>Eukaryota</taxon>
        <taxon>Fungi</taxon>
        <taxon>Fungi incertae sedis</taxon>
        <taxon>Microsporidia</taxon>
        <taxon>Nosematidae</taxon>
        <taxon>Nosema</taxon>
    </lineage>
</organism>
<evidence type="ECO:0000256" key="1">
    <source>
        <dbReference type="SAM" id="Phobius"/>
    </source>
</evidence>
<dbReference type="Proteomes" id="UP000740883">
    <property type="component" value="Unassembled WGS sequence"/>
</dbReference>
<proteinExistence type="predicted"/>
<keyword evidence="1" id="KW-0472">Membrane</keyword>
<sequence length="434" mass="51244">MEDHHIGAIQSKRKIYNVKILLLHLLCVSTYFITIYFYNYTQPSQKHSNMVQMAFNKLSNFKGNLRQLAVAFPNGFYNQFLEDLFWKKIVFVLSVFFSHYLLFRLCSHFYIEQGLVMYHFYIMVAGVQDIENVYFFYAIAISVLSFIVHVIGNSNIVLYGLLLTEYSKIFFDNFMLFSLLILFSFSYAAVAVFLLMFKTTSIESVFVNSVLFLTLLWILDWIIALVEIWSTSVTMFYLINRNSESQLFTVSNTFTNVYYCLGNISIGKMYFYFYNTYVFMQDRINSHEDIPSEILTFIVFLPLYLIKDLVCFFSHSLREYVLPYIGIYNSSYAKAVRNTNNILFENMYIRLFDNIYLKNIHNIIFIMMLPFFTYVQSLLICKGLDTESIDGLKIIFYTSFMAYFLWKILYSTLYTIGSTMNYVVVLFPNLLLNT</sequence>
<name>A0A9P6GZ59_9MICR</name>
<feature type="transmembrane region" description="Helical" evidence="1">
    <location>
        <begin position="84"/>
        <end position="102"/>
    </location>
</feature>
<gene>
    <name evidence="2" type="ORF">NGRA_1041</name>
</gene>
<feature type="transmembrane region" description="Helical" evidence="1">
    <location>
        <begin position="294"/>
        <end position="313"/>
    </location>
</feature>
<feature type="transmembrane region" description="Helical" evidence="1">
    <location>
        <begin position="257"/>
        <end position="274"/>
    </location>
</feature>
<dbReference type="EMBL" id="SBJO01000054">
    <property type="protein sequence ID" value="KAF9763783.1"/>
    <property type="molecule type" value="Genomic_DNA"/>
</dbReference>
<keyword evidence="1" id="KW-1133">Transmembrane helix</keyword>
<feature type="transmembrane region" description="Helical" evidence="1">
    <location>
        <begin position="174"/>
        <end position="197"/>
    </location>
</feature>